<feature type="transmembrane region" description="Helical" evidence="6">
    <location>
        <begin position="307"/>
        <end position="330"/>
    </location>
</feature>
<keyword evidence="3 6" id="KW-0812">Transmembrane</keyword>
<dbReference type="EMBL" id="MFCV01000031">
    <property type="protein sequence ID" value="OGE32216.1"/>
    <property type="molecule type" value="Genomic_DNA"/>
</dbReference>
<organism evidence="8 9">
    <name type="scientific">Candidatus Daviesbacteria bacterium RIFCSPHIGHO2_02_FULL_36_13</name>
    <dbReference type="NCBI Taxonomy" id="1797768"/>
    <lineage>
        <taxon>Bacteria</taxon>
        <taxon>Candidatus Daviesiibacteriota</taxon>
    </lineage>
</organism>
<name>A0A1F5JU95_9BACT</name>
<dbReference type="Gene3D" id="3.30.450.20">
    <property type="entry name" value="PAS domain"/>
    <property type="match status" value="1"/>
</dbReference>
<evidence type="ECO:0000256" key="6">
    <source>
        <dbReference type="SAM" id="Phobius"/>
    </source>
</evidence>
<dbReference type="STRING" id="1797768.A3C59_04230"/>
<dbReference type="Proteomes" id="UP000176902">
    <property type="component" value="Unassembled WGS sequence"/>
</dbReference>
<proteinExistence type="predicted"/>
<keyword evidence="5 6" id="KW-0472">Membrane</keyword>
<evidence type="ECO:0000256" key="3">
    <source>
        <dbReference type="ARBA" id="ARBA00022692"/>
    </source>
</evidence>
<dbReference type="CDD" id="cd12912">
    <property type="entry name" value="PDC2_MCP_like"/>
    <property type="match status" value="1"/>
</dbReference>
<comment type="subcellular location">
    <subcellularLocation>
        <location evidence="1">Cell membrane</location>
        <topology evidence="1">Multi-pass membrane protein</topology>
    </subcellularLocation>
</comment>
<keyword evidence="2" id="KW-1003">Cell membrane</keyword>
<evidence type="ECO:0000313" key="9">
    <source>
        <dbReference type="Proteomes" id="UP000176902"/>
    </source>
</evidence>
<evidence type="ECO:0000313" key="8">
    <source>
        <dbReference type="EMBL" id="OGE32216.1"/>
    </source>
</evidence>
<evidence type="ECO:0000256" key="1">
    <source>
        <dbReference type="ARBA" id="ARBA00004651"/>
    </source>
</evidence>
<feature type="transmembrane region" description="Helical" evidence="6">
    <location>
        <begin position="6"/>
        <end position="25"/>
    </location>
</feature>
<accession>A0A1F5JU95</accession>
<evidence type="ECO:0000256" key="2">
    <source>
        <dbReference type="ARBA" id="ARBA00022475"/>
    </source>
</evidence>
<evidence type="ECO:0000256" key="4">
    <source>
        <dbReference type="ARBA" id="ARBA00022989"/>
    </source>
</evidence>
<dbReference type="Pfam" id="PF02743">
    <property type="entry name" value="dCache_1"/>
    <property type="match status" value="1"/>
</dbReference>
<evidence type="ECO:0000256" key="5">
    <source>
        <dbReference type="ARBA" id="ARBA00023136"/>
    </source>
</evidence>
<reference evidence="8 9" key="1">
    <citation type="journal article" date="2016" name="Nat. Commun.">
        <title>Thousands of microbial genomes shed light on interconnected biogeochemical processes in an aquifer system.</title>
        <authorList>
            <person name="Anantharaman K."/>
            <person name="Brown C.T."/>
            <person name="Hug L.A."/>
            <person name="Sharon I."/>
            <person name="Castelle C.J."/>
            <person name="Probst A.J."/>
            <person name="Thomas B.C."/>
            <person name="Singh A."/>
            <person name="Wilkins M.J."/>
            <person name="Karaoz U."/>
            <person name="Brodie E.L."/>
            <person name="Williams K.H."/>
            <person name="Hubbard S.S."/>
            <person name="Banfield J.F."/>
        </authorList>
    </citation>
    <scope>NUCLEOTIDE SEQUENCE [LARGE SCALE GENOMIC DNA]</scope>
</reference>
<feature type="domain" description="Cache" evidence="7">
    <location>
        <begin position="46"/>
        <end position="284"/>
    </location>
</feature>
<keyword evidence="4 6" id="KW-1133">Transmembrane helix</keyword>
<sequence length="342" mass="38287">MGQKKLLAIAFIIVIVELLLIMFLVDATKNKISQSLILNAYEVDKQLAAQISKSLEQDLKAVQNKLSLIALFPEIQTGSSESCNKKLDQVFPLVEGKVANLVRINEKGELYCAINRESIGINVLENEDLKKIILAPEHKPVLHRVVLSSVSNKYVAGIHVPVFSGGGHFRGSIGGVVYFDELKNKYFKDFTLLESGRVMLIDDNGDVLYHPTSPELVGKNLLSDEIVNQLSELDREDYKRQLEQVLDSIRHNVAGTADYQPNSEMIAAYHPVEILEDRHWAVVVMIPIEEIVNQVDKDPLIAGFKNFSALAMAMIATVLITQISLFVYFISHLNKHLKAQKQ</sequence>
<dbReference type="GO" id="GO:0005886">
    <property type="term" value="C:plasma membrane"/>
    <property type="evidence" value="ECO:0007669"/>
    <property type="project" value="UniProtKB-SubCell"/>
</dbReference>
<gene>
    <name evidence="8" type="ORF">A3C59_04230</name>
</gene>
<dbReference type="AlphaFoldDB" id="A0A1F5JU95"/>
<dbReference type="CDD" id="cd18773">
    <property type="entry name" value="PDC1_HK_sensor"/>
    <property type="match status" value="1"/>
</dbReference>
<evidence type="ECO:0000259" key="7">
    <source>
        <dbReference type="Pfam" id="PF02743"/>
    </source>
</evidence>
<protein>
    <recommendedName>
        <fullName evidence="7">Cache domain-containing protein</fullName>
    </recommendedName>
</protein>
<comment type="caution">
    <text evidence="8">The sequence shown here is derived from an EMBL/GenBank/DDBJ whole genome shotgun (WGS) entry which is preliminary data.</text>
</comment>
<dbReference type="InterPro" id="IPR033479">
    <property type="entry name" value="dCache_1"/>
</dbReference>